<dbReference type="SUPFAM" id="SSF48264">
    <property type="entry name" value="Cytochrome P450"/>
    <property type="match status" value="1"/>
</dbReference>
<dbReference type="InterPro" id="IPR001128">
    <property type="entry name" value="Cyt_P450"/>
</dbReference>
<dbReference type="EMBL" id="LXJU01000024">
    <property type="protein sequence ID" value="OGE48939.1"/>
    <property type="molecule type" value="Genomic_DNA"/>
</dbReference>
<dbReference type="Gene3D" id="1.10.630.10">
    <property type="entry name" value="Cytochrome P450"/>
    <property type="match status" value="2"/>
</dbReference>
<dbReference type="GO" id="GO:0004497">
    <property type="term" value="F:monooxygenase activity"/>
    <property type="evidence" value="ECO:0007669"/>
    <property type="project" value="InterPro"/>
</dbReference>
<dbReference type="AlphaFoldDB" id="A0A1F5L7K6"/>
<organism evidence="1 2">
    <name type="scientific">Penicillium arizonense</name>
    <dbReference type="NCBI Taxonomy" id="1835702"/>
    <lineage>
        <taxon>Eukaryota</taxon>
        <taxon>Fungi</taxon>
        <taxon>Dikarya</taxon>
        <taxon>Ascomycota</taxon>
        <taxon>Pezizomycotina</taxon>
        <taxon>Eurotiomycetes</taxon>
        <taxon>Eurotiomycetidae</taxon>
        <taxon>Eurotiales</taxon>
        <taxon>Aspergillaceae</taxon>
        <taxon>Penicillium</taxon>
    </lineage>
</organism>
<proteinExistence type="predicted"/>
<name>A0A1F5L7K6_PENAI</name>
<evidence type="ECO:0008006" key="3">
    <source>
        <dbReference type="Google" id="ProtNLM"/>
    </source>
</evidence>
<dbReference type="Pfam" id="PF00067">
    <property type="entry name" value="p450"/>
    <property type="match status" value="1"/>
</dbReference>
<sequence length="299" mass="33326">MRTDIPAPPGVPILGNIFDVDPDETWNSLNKLAKKYVASLAPSLRSRSWATKSGFRYSVHDSLFKTYDNEKSCGIAHRIMKPHVTQEATDAAFNDMTEVVPDLVKKWSSGTKQRVKATDDLSGSIATGIVPELASKDMLDPLLNSVDPESDEKLKESGPIDLAHLKQLNCVEAILRESIRLSATAPGFNIEPIPLKDKAGKTPVLLAGGLYQILYNQTMIAVLKSVNRHPAVFEYPEEFRPKQVPRREVGQAARGREKRLRILNDVLFELEDPNYKLHANSAFSIKPLDLYVLVSPRQK</sequence>
<evidence type="ECO:0000313" key="2">
    <source>
        <dbReference type="Proteomes" id="UP000177622"/>
    </source>
</evidence>
<dbReference type="InterPro" id="IPR036396">
    <property type="entry name" value="Cyt_P450_sf"/>
</dbReference>
<dbReference type="GO" id="GO:0020037">
    <property type="term" value="F:heme binding"/>
    <property type="evidence" value="ECO:0007669"/>
    <property type="project" value="InterPro"/>
</dbReference>
<accession>A0A1F5L7K6</accession>
<protein>
    <recommendedName>
        <fullName evidence="3">Cytochrome P450</fullName>
    </recommendedName>
</protein>
<dbReference type="Proteomes" id="UP000177622">
    <property type="component" value="Unassembled WGS sequence"/>
</dbReference>
<gene>
    <name evidence="1" type="ORF">PENARI_c024G10290</name>
</gene>
<evidence type="ECO:0000313" key="1">
    <source>
        <dbReference type="EMBL" id="OGE48939.1"/>
    </source>
</evidence>
<dbReference type="GO" id="GO:0016705">
    <property type="term" value="F:oxidoreductase activity, acting on paired donors, with incorporation or reduction of molecular oxygen"/>
    <property type="evidence" value="ECO:0007669"/>
    <property type="project" value="InterPro"/>
</dbReference>
<dbReference type="OrthoDB" id="1470350at2759"/>
<dbReference type="STRING" id="1835702.A0A1F5L7K6"/>
<dbReference type="GeneID" id="34580464"/>
<dbReference type="GO" id="GO:0005506">
    <property type="term" value="F:iron ion binding"/>
    <property type="evidence" value="ECO:0007669"/>
    <property type="project" value="InterPro"/>
</dbReference>
<reference evidence="1 2" key="1">
    <citation type="journal article" date="2016" name="Sci. Rep.">
        <title>Penicillium arizonense, a new, genome sequenced fungal species, reveals a high chemical diversity in secreted metabolites.</title>
        <authorList>
            <person name="Grijseels S."/>
            <person name="Nielsen J.C."/>
            <person name="Randelovic M."/>
            <person name="Nielsen J."/>
            <person name="Nielsen K.F."/>
            <person name="Workman M."/>
            <person name="Frisvad J.C."/>
        </authorList>
    </citation>
    <scope>NUCLEOTIDE SEQUENCE [LARGE SCALE GENOMIC DNA]</scope>
    <source>
        <strain evidence="1 2">CBS 141311</strain>
    </source>
</reference>
<dbReference type="RefSeq" id="XP_022484393.1">
    <property type="nucleotide sequence ID" value="XM_022635730.1"/>
</dbReference>
<comment type="caution">
    <text evidence="1">The sequence shown here is derived from an EMBL/GenBank/DDBJ whole genome shotgun (WGS) entry which is preliminary data.</text>
</comment>
<dbReference type="GO" id="GO:0043386">
    <property type="term" value="P:mycotoxin biosynthetic process"/>
    <property type="evidence" value="ECO:0007669"/>
    <property type="project" value="UniProtKB-ARBA"/>
</dbReference>
<keyword evidence="2" id="KW-1185">Reference proteome</keyword>